<reference evidence="2 3" key="1">
    <citation type="submission" date="2017-11" db="EMBL/GenBank/DDBJ databases">
        <title>De novo assembly and phasing of dikaryotic genomes from two isolates of Puccinia coronata f. sp. avenae, the causal agent of oat crown rust.</title>
        <authorList>
            <person name="Miller M.E."/>
            <person name="Zhang Y."/>
            <person name="Omidvar V."/>
            <person name="Sperschneider J."/>
            <person name="Schwessinger B."/>
            <person name="Raley C."/>
            <person name="Palmer J.M."/>
            <person name="Garnica D."/>
            <person name="Upadhyaya N."/>
            <person name="Rathjen J."/>
            <person name="Taylor J.M."/>
            <person name="Park R.F."/>
            <person name="Dodds P.N."/>
            <person name="Hirsch C.D."/>
            <person name="Kianian S.F."/>
            <person name="Figueroa M."/>
        </authorList>
    </citation>
    <scope>NUCLEOTIDE SEQUENCE [LARGE SCALE GENOMIC DNA]</scope>
    <source>
        <strain evidence="2">12SD80</strain>
    </source>
</reference>
<proteinExistence type="predicted"/>
<dbReference type="Proteomes" id="UP000235392">
    <property type="component" value="Unassembled WGS sequence"/>
</dbReference>
<feature type="signal peptide" evidence="1">
    <location>
        <begin position="1"/>
        <end position="21"/>
    </location>
</feature>
<evidence type="ECO:0000256" key="1">
    <source>
        <dbReference type="SAM" id="SignalP"/>
    </source>
</evidence>
<comment type="caution">
    <text evidence="2">The sequence shown here is derived from an EMBL/GenBank/DDBJ whole genome shotgun (WGS) entry which is preliminary data.</text>
</comment>
<organism evidence="2 3">
    <name type="scientific">Puccinia coronata f. sp. avenae</name>
    <dbReference type="NCBI Taxonomy" id="200324"/>
    <lineage>
        <taxon>Eukaryota</taxon>
        <taxon>Fungi</taxon>
        <taxon>Dikarya</taxon>
        <taxon>Basidiomycota</taxon>
        <taxon>Pucciniomycotina</taxon>
        <taxon>Pucciniomycetes</taxon>
        <taxon>Pucciniales</taxon>
        <taxon>Pucciniaceae</taxon>
        <taxon>Puccinia</taxon>
    </lineage>
</organism>
<protein>
    <submittedName>
        <fullName evidence="2">Uncharacterized protein</fullName>
    </submittedName>
</protein>
<evidence type="ECO:0000313" key="2">
    <source>
        <dbReference type="EMBL" id="PLW24073.1"/>
    </source>
</evidence>
<evidence type="ECO:0000313" key="3">
    <source>
        <dbReference type="Proteomes" id="UP000235392"/>
    </source>
</evidence>
<dbReference type="EMBL" id="PGCI01000616">
    <property type="protein sequence ID" value="PLW24073.1"/>
    <property type="molecule type" value="Genomic_DNA"/>
</dbReference>
<dbReference type="AlphaFoldDB" id="A0A2N5TEZ0"/>
<name>A0A2N5TEZ0_9BASI</name>
<keyword evidence="1" id="KW-0732">Signal</keyword>
<gene>
    <name evidence="2" type="ORF">PCASD_14274</name>
</gene>
<feature type="chain" id="PRO_5014963435" evidence="1">
    <location>
        <begin position="22"/>
        <end position="151"/>
    </location>
</feature>
<sequence length="151" mass="17082">MKATGIATIAFLFVLASITAANPKITKFERGAWVGQEKLDRSLLPYGTDLSTWRITADLGHNYLRRKRAFISGTEGTDDCLLVTTNGVKEVYFHNYSTQPQTYVLQELSQPREGWLYNTIPPGEVHQTTVPHFKLFHKPKPLSPDIKPLHD</sequence>
<accession>A0A2N5TEZ0</accession>